<dbReference type="CDD" id="cd09272">
    <property type="entry name" value="RNase_HI_RT_Ty1"/>
    <property type="match status" value="1"/>
</dbReference>
<dbReference type="PANTHER" id="PTHR11439">
    <property type="entry name" value="GAG-POL-RELATED RETROTRANSPOSON"/>
    <property type="match status" value="1"/>
</dbReference>
<organism evidence="1 2">
    <name type="scientific">Microthlaspi erraticum</name>
    <dbReference type="NCBI Taxonomy" id="1685480"/>
    <lineage>
        <taxon>Eukaryota</taxon>
        <taxon>Viridiplantae</taxon>
        <taxon>Streptophyta</taxon>
        <taxon>Embryophyta</taxon>
        <taxon>Tracheophyta</taxon>
        <taxon>Spermatophyta</taxon>
        <taxon>Magnoliopsida</taxon>
        <taxon>eudicotyledons</taxon>
        <taxon>Gunneridae</taxon>
        <taxon>Pentapetalae</taxon>
        <taxon>rosids</taxon>
        <taxon>malvids</taxon>
        <taxon>Brassicales</taxon>
        <taxon>Brassicaceae</taxon>
        <taxon>Coluteocarpeae</taxon>
        <taxon>Microthlaspi</taxon>
    </lineage>
</organism>
<dbReference type="SUPFAM" id="SSF56672">
    <property type="entry name" value="DNA/RNA polymerases"/>
    <property type="match status" value="1"/>
</dbReference>
<evidence type="ECO:0000313" key="2">
    <source>
        <dbReference type="Proteomes" id="UP000467841"/>
    </source>
</evidence>
<protein>
    <recommendedName>
        <fullName evidence="3">Reverse transcriptase Ty1/copia-type domain-containing protein</fullName>
    </recommendedName>
</protein>
<keyword evidence="2" id="KW-1185">Reference proteome</keyword>
<dbReference type="OrthoDB" id="1931513at2759"/>
<evidence type="ECO:0008006" key="3">
    <source>
        <dbReference type="Google" id="ProtNLM"/>
    </source>
</evidence>
<dbReference type="Proteomes" id="UP000467841">
    <property type="component" value="Unassembled WGS sequence"/>
</dbReference>
<accession>A0A6D2KV73</accession>
<reference evidence="1" key="1">
    <citation type="submission" date="2020-01" db="EMBL/GenBank/DDBJ databases">
        <authorList>
            <person name="Mishra B."/>
        </authorList>
    </citation>
    <scope>NUCLEOTIDE SEQUENCE [LARGE SCALE GENOMIC DNA]</scope>
</reference>
<sequence>MTNAKPVLTPMASSPKLTLTSSKALANPTKYRQLVGSLQYLQFTRLDIAFAVNKLSQFMHCPTDDHWQAAKRILRYLAGTPSHGIFFSSKNPLNLHAYSDADWGGDSFDYASTNAYIIYLGTHPISWSAKKQKGVARSSTEAEYRAVANAVAKLRWVCNILTELGIELPTPPTVYCDNVGATFLCANPVFHSRMKHIAIDYHFVRGHIQDGALRVAHVHTHDQLTDVLTKPLPRAHFLHLRNKIVVTEASPS</sequence>
<name>A0A6D2KV73_9BRAS</name>
<dbReference type="PANTHER" id="PTHR11439:SF450">
    <property type="entry name" value="REVERSE TRANSCRIPTASE TY1_COPIA-TYPE DOMAIN-CONTAINING PROTEIN"/>
    <property type="match status" value="1"/>
</dbReference>
<dbReference type="AlphaFoldDB" id="A0A6D2KV73"/>
<dbReference type="InterPro" id="IPR043502">
    <property type="entry name" value="DNA/RNA_pol_sf"/>
</dbReference>
<comment type="caution">
    <text evidence="1">The sequence shown here is derived from an EMBL/GenBank/DDBJ whole genome shotgun (WGS) entry which is preliminary data.</text>
</comment>
<gene>
    <name evidence="1" type="ORF">MERR_LOCUS45630</name>
</gene>
<proteinExistence type="predicted"/>
<evidence type="ECO:0000313" key="1">
    <source>
        <dbReference type="EMBL" id="CAA7058394.1"/>
    </source>
</evidence>
<dbReference type="EMBL" id="CACVBM020001718">
    <property type="protein sequence ID" value="CAA7058394.1"/>
    <property type="molecule type" value="Genomic_DNA"/>
</dbReference>